<dbReference type="PANTHER" id="PTHR23003">
    <property type="entry name" value="RNA RECOGNITION MOTIF RRM DOMAIN CONTAINING PROTEIN"/>
    <property type="match status" value="1"/>
</dbReference>
<name>A0ABP0EB76_9ASCO</name>
<protein>
    <recommendedName>
        <fullName evidence="4">RRM domain-containing protein</fullName>
    </recommendedName>
</protein>
<dbReference type="EMBL" id="OZ004254">
    <property type="protein sequence ID" value="CAK7897351.1"/>
    <property type="molecule type" value="Genomic_DNA"/>
</dbReference>
<sequence length="344" mass="39016">MTDRSDEYSETGELQTACSLREEQTIKPKVEEIGPVSENASGDNCDDAQTIDSSSHVEEVSVVTQPLQEENKLPTVTNVGKHRAYIKNLPFDTSEEELELIFKDYNVLSTLIPTYTIRGFRSSKYKPLGVAYVEFKTAEDAKNAIEKFNGYTFNKRVLVVKNYQLNSYAAKKIASPQPEKIIESKDTIFIQKLPYKVTIDHIQKYFEDYNPGPIYLYESKHLRDKHRPLSINGRFRSALITLNSEIELSNIIDSLSTKFLLGKPVILRTAFLHKIEVVAKNESKRYKIISKIVETVPRDSPGIPEESINEIEIINIAQDPPGEQIPIPIPLSEELYSEEGTNSV</sequence>
<evidence type="ECO:0000256" key="2">
    <source>
        <dbReference type="PROSITE-ProRule" id="PRU00176"/>
    </source>
</evidence>
<proteinExistence type="predicted"/>
<evidence type="ECO:0000259" key="4">
    <source>
        <dbReference type="PROSITE" id="PS50102"/>
    </source>
</evidence>
<dbReference type="PROSITE" id="PS50102">
    <property type="entry name" value="RRM"/>
    <property type="match status" value="1"/>
</dbReference>
<gene>
    <name evidence="5" type="ORF">CAAN4_B09362</name>
</gene>
<dbReference type="Proteomes" id="UP001497600">
    <property type="component" value="Chromosome B"/>
</dbReference>
<dbReference type="Gene3D" id="3.30.70.330">
    <property type="match status" value="2"/>
</dbReference>
<dbReference type="InterPro" id="IPR050374">
    <property type="entry name" value="RRT5_SRSF_SR"/>
</dbReference>
<dbReference type="Pfam" id="PF00076">
    <property type="entry name" value="RRM_1"/>
    <property type="match status" value="1"/>
</dbReference>
<organism evidence="5 6">
    <name type="scientific">[Candida] anglica</name>
    <dbReference type="NCBI Taxonomy" id="148631"/>
    <lineage>
        <taxon>Eukaryota</taxon>
        <taxon>Fungi</taxon>
        <taxon>Dikarya</taxon>
        <taxon>Ascomycota</taxon>
        <taxon>Saccharomycotina</taxon>
        <taxon>Pichiomycetes</taxon>
        <taxon>Debaryomycetaceae</taxon>
        <taxon>Kurtzmaniella</taxon>
    </lineage>
</organism>
<keyword evidence="1 2" id="KW-0694">RNA-binding</keyword>
<dbReference type="InterPro" id="IPR035979">
    <property type="entry name" value="RBD_domain_sf"/>
</dbReference>
<keyword evidence="6" id="KW-1185">Reference proteome</keyword>
<dbReference type="SMART" id="SM00360">
    <property type="entry name" value="RRM"/>
    <property type="match status" value="2"/>
</dbReference>
<feature type="domain" description="RRM" evidence="4">
    <location>
        <begin position="82"/>
        <end position="165"/>
    </location>
</feature>
<feature type="region of interest" description="Disordered" evidence="3">
    <location>
        <begin position="1"/>
        <end position="27"/>
    </location>
</feature>
<dbReference type="PANTHER" id="PTHR23003:SF54">
    <property type="entry name" value="REGULATOR OF RDNA TRANSCRIPTION PROTEIN 5"/>
    <property type="match status" value="1"/>
</dbReference>
<evidence type="ECO:0000256" key="3">
    <source>
        <dbReference type="SAM" id="MobiDB-lite"/>
    </source>
</evidence>
<reference evidence="5 6" key="1">
    <citation type="submission" date="2024-01" db="EMBL/GenBank/DDBJ databases">
        <authorList>
            <consortium name="Genoscope - CEA"/>
            <person name="William W."/>
        </authorList>
    </citation>
    <scope>NUCLEOTIDE SEQUENCE [LARGE SCALE GENOMIC DNA]</scope>
    <source>
        <strain evidence="5 6">29B2s-10</strain>
    </source>
</reference>
<evidence type="ECO:0000313" key="5">
    <source>
        <dbReference type="EMBL" id="CAK7897351.1"/>
    </source>
</evidence>
<dbReference type="InterPro" id="IPR000504">
    <property type="entry name" value="RRM_dom"/>
</dbReference>
<dbReference type="InterPro" id="IPR012677">
    <property type="entry name" value="Nucleotide-bd_a/b_plait_sf"/>
</dbReference>
<accession>A0ABP0EB76</accession>
<dbReference type="SUPFAM" id="SSF54928">
    <property type="entry name" value="RNA-binding domain, RBD"/>
    <property type="match status" value="1"/>
</dbReference>
<evidence type="ECO:0000313" key="6">
    <source>
        <dbReference type="Proteomes" id="UP001497600"/>
    </source>
</evidence>
<evidence type="ECO:0000256" key="1">
    <source>
        <dbReference type="ARBA" id="ARBA00022884"/>
    </source>
</evidence>